<comment type="caution">
    <text evidence="1">The sequence shown here is derived from an EMBL/GenBank/DDBJ whole genome shotgun (WGS) entry which is preliminary data.</text>
</comment>
<keyword evidence="1" id="KW-0695">RNA-directed DNA polymerase</keyword>
<dbReference type="GO" id="GO:0003964">
    <property type="term" value="F:RNA-directed DNA polymerase activity"/>
    <property type="evidence" value="ECO:0007669"/>
    <property type="project" value="UniProtKB-KW"/>
</dbReference>
<evidence type="ECO:0000313" key="1">
    <source>
        <dbReference type="EMBL" id="GJT95273.1"/>
    </source>
</evidence>
<name>A0ABQ5I7A9_9ASTR</name>
<accession>A0ABQ5I7A9</accession>
<organism evidence="1 2">
    <name type="scientific">Tanacetum coccineum</name>
    <dbReference type="NCBI Taxonomy" id="301880"/>
    <lineage>
        <taxon>Eukaryota</taxon>
        <taxon>Viridiplantae</taxon>
        <taxon>Streptophyta</taxon>
        <taxon>Embryophyta</taxon>
        <taxon>Tracheophyta</taxon>
        <taxon>Spermatophyta</taxon>
        <taxon>Magnoliopsida</taxon>
        <taxon>eudicotyledons</taxon>
        <taxon>Gunneridae</taxon>
        <taxon>Pentapetalae</taxon>
        <taxon>asterids</taxon>
        <taxon>campanulids</taxon>
        <taxon>Asterales</taxon>
        <taxon>Asteraceae</taxon>
        <taxon>Asteroideae</taxon>
        <taxon>Anthemideae</taxon>
        <taxon>Anthemidinae</taxon>
        <taxon>Tanacetum</taxon>
    </lineage>
</organism>
<dbReference type="Gene3D" id="3.30.420.10">
    <property type="entry name" value="Ribonuclease H-like superfamily/Ribonuclease H"/>
    <property type="match status" value="1"/>
</dbReference>
<dbReference type="Proteomes" id="UP001151760">
    <property type="component" value="Unassembled WGS sequence"/>
</dbReference>
<sequence>MRQRRWLELLSDYYCEIRYHPGKANVVADALSWKERIKPLRVQALVMNNGLDLPKQILNAQTEAQKPENIKNKDVGGLIKKDIPKEKLEPRANRTLCLNGRSWLPCYGDLRTVIMHEETNPIEKLEMMYLKEVVTRHGIHVSIICDRDPRFASNFWRSLQKALGTSLDMSTA</sequence>
<dbReference type="InterPro" id="IPR012337">
    <property type="entry name" value="RNaseH-like_sf"/>
</dbReference>
<dbReference type="PANTHER" id="PTHR34072:SF52">
    <property type="entry name" value="RIBONUCLEASE H"/>
    <property type="match status" value="1"/>
</dbReference>
<evidence type="ECO:0000313" key="2">
    <source>
        <dbReference type="Proteomes" id="UP001151760"/>
    </source>
</evidence>
<keyword evidence="2" id="KW-1185">Reference proteome</keyword>
<protein>
    <submittedName>
        <fullName evidence="1">Reverse transcriptase domain-containing protein</fullName>
    </submittedName>
</protein>
<reference evidence="1" key="1">
    <citation type="journal article" date="2022" name="Int. J. Mol. Sci.">
        <title>Draft Genome of Tanacetum Coccineum: Genomic Comparison of Closely Related Tanacetum-Family Plants.</title>
        <authorList>
            <person name="Yamashiro T."/>
            <person name="Shiraishi A."/>
            <person name="Nakayama K."/>
            <person name="Satake H."/>
        </authorList>
    </citation>
    <scope>NUCLEOTIDE SEQUENCE</scope>
</reference>
<gene>
    <name evidence="1" type="ORF">Tco_1090791</name>
</gene>
<proteinExistence type="predicted"/>
<dbReference type="PANTHER" id="PTHR34072">
    <property type="entry name" value="ENZYMATIC POLYPROTEIN-RELATED"/>
    <property type="match status" value="1"/>
</dbReference>
<dbReference type="SUPFAM" id="SSF53098">
    <property type="entry name" value="Ribonuclease H-like"/>
    <property type="match status" value="1"/>
</dbReference>
<keyword evidence="1" id="KW-0548">Nucleotidyltransferase</keyword>
<keyword evidence="1" id="KW-0808">Transferase</keyword>
<dbReference type="InterPro" id="IPR036397">
    <property type="entry name" value="RNaseH_sf"/>
</dbReference>
<reference evidence="1" key="2">
    <citation type="submission" date="2022-01" db="EMBL/GenBank/DDBJ databases">
        <authorList>
            <person name="Yamashiro T."/>
            <person name="Shiraishi A."/>
            <person name="Satake H."/>
            <person name="Nakayama K."/>
        </authorList>
    </citation>
    <scope>NUCLEOTIDE SEQUENCE</scope>
</reference>
<dbReference type="EMBL" id="BQNB010020373">
    <property type="protein sequence ID" value="GJT95273.1"/>
    <property type="molecule type" value="Genomic_DNA"/>
</dbReference>